<accession>A0A1W0WHX1</accession>
<evidence type="ECO:0000313" key="2">
    <source>
        <dbReference type="Proteomes" id="UP000192578"/>
    </source>
</evidence>
<dbReference type="AlphaFoldDB" id="A0A1W0WHX1"/>
<proteinExistence type="predicted"/>
<evidence type="ECO:0008006" key="3">
    <source>
        <dbReference type="Google" id="ProtNLM"/>
    </source>
</evidence>
<dbReference type="PANTHER" id="PTHR47510">
    <property type="entry name" value="REVERSE TRANSCRIPTASE DOMAIN-CONTAINING PROTEIN"/>
    <property type="match status" value="1"/>
</dbReference>
<sequence length="270" mass="30739">MFVKGLLDVVEQHYPVRTRRIRQAEYPWMSPSIKKKIRTRNAAYRRLIFSRGRTYPSIKADFMLRKREVERMIGHGKMEFFQRNASNSRKIWAVLGRLLKKDHQVKTPSQLDANAINLHYVQMGQHGVPHPPAARPEPLSVNPCVFQFSEVKVEEVLEILREITTARKSKGPSGIPPKLLGIVALPIAEPIAHLVNASLRSGVYPDLFKIAHITPISKSTDASKPDDFRPIALINNASKVFEKVVQSRLLEHLQRYSTLSSRQLGFRAGH</sequence>
<keyword evidence="2" id="KW-1185">Reference proteome</keyword>
<organism evidence="1 2">
    <name type="scientific">Hypsibius exemplaris</name>
    <name type="common">Freshwater tardigrade</name>
    <dbReference type="NCBI Taxonomy" id="2072580"/>
    <lineage>
        <taxon>Eukaryota</taxon>
        <taxon>Metazoa</taxon>
        <taxon>Ecdysozoa</taxon>
        <taxon>Tardigrada</taxon>
        <taxon>Eutardigrada</taxon>
        <taxon>Parachela</taxon>
        <taxon>Hypsibioidea</taxon>
        <taxon>Hypsibiidae</taxon>
        <taxon>Hypsibius</taxon>
    </lineage>
</organism>
<protein>
    <recommendedName>
        <fullName evidence="3">Reverse transcriptase domain-containing protein</fullName>
    </recommendedName>
</protein>
<reference evidence="2" key="1">
    <citation type="submission" date="2017-01" db="EMBL/GenBank/DDBJ databases">
        <title>Comparative genomics of anhydrobiosis in the tardigrade Hypsibius dujardini.</title>
        <authorList>
            <person name="Yoshida Y."/>
            <person name="Koutsovoulos G."/>
            <person name="Laetsch D."/>
            <person name="Stevens L."/>
            <person name="Kumar S."/>
            <person name="Horikawa D."/>
            <person name="Ishino K."/>
            <person name="Komine S."/>
            <person name="Tomita M."/>
            <person name="Blaxter M."/>
            <person name="Arakawa K."/>
        </authorList>
    </citation>
    <scope>NUCLEOTIDE SEQUENCE [LARGE SCALE GENOMIC DNA]</scope>
    <source>
        <strain evidence="2">Z151</strain>
    </source>
</reference>
<dbReference type="EMBL" id="MTYJ01000100">
    <property type="protein sequence ID" value="OQV14723.1"/>
    <property type="molecule type" value="Genomic_DNA"/>
</dbReference>
<dbReference type="Proteomes" id="UP000192578">
    <property type="component" value="Unassembled WGS sequence"/>
</dbReference>
<name>A0A1W0WHX1_HYPEX</name>
<evidence type="ECO:0000313" key="1">
    <source>
        <dbReference type="EMBL" id="OQV14723.1"/>
    </source>
</evidence>
<dbReference type="OrthoDB" id="6778366at2759"/>
<dbReference type="PANTHER" id="PTHR47510:SF3">
    <property type="entry name" value="ENDO_EXONUCLEASE_PHOSPHATASE DOMAIN-CONTAINING PROTEIN"/>
    <property type="match status" value="1"/>
</dbReference>
<gene>
    <name evidence="1" type="ORF">BV898_11095</name>
</gene>
<comment type="caution">
    <text evidence="1">The sequence shown here is derived from an EMBL/GenBank/DDBJ whole genome shotgun (WGS) entry which is preliminary data.</text>
</comment>